<dbReference type="InterPro" id="IPR027417">
    <property type="entry name" value="P-loop_NTPase"/>
</dbReference>
<dbReference type="PROSITE" id="PS51421">
    <property type="entry name" value="RAS"/>
    <property type="match status" value="1"/>
</dbReference>
<dbReference type="OrthoDB" id="25818at2759"/>
<dbReference type="InterPro" id="IPR005225">
    <property type="entry name" value="Small_GTP-bd"/>
</dbReference>
<dbReference type="SUPFAM" id="SSF52540">
    <property type="entry name" value="P-loop containing nucleoside triphosphate hydrolases"/>
    <property type="match status" value="1"/>
</dbReference>
<dbReference type="EMBL" id="AGNL01025385">
    <property type="protein sequence ID" value="EJK58378.1"/>
    <property type="molecule type" value="Genomic_DNA"/>
</dbReference>
<dbReference type="PROSITE" id="PS51419">
    <property type="entry name" value="RAB"/>
    <property type="match status" value="1"/>
</dbReference>
<protein>
    <recommendedName>
        <fullName evidence="5">G domain-containing protein</fullName>
    </recommendedName>
</protein>
<evidence type="ECO:0000313" key="4">
    <source>
        <dbReference type="Proteomes" id="UP000266841"/>
    </source>
</evidence>
<dbReference type="PROSITE" id="PS51420">
    <property type="entry name" value="RHO"/>
    <property type="match status" value="1"/>
</dbReference>
<dbReference type="GO" id="GO:0005525">
    <property type="term" value="F:GTP binding"/>
    <property type="evidence" value="ECO:0007669"/>
    <property type="project" value="UniProtKB-KW"/>
</dbReference>
<keyword evidence="2" id="KW-0342">GTP-binding</keyword>
<dbReference type="NCBIfam" id="TIGR00231">
    <property type="entry name" value="small_GTP"/>
    <property type="match status" value="1"/>
</dbReference>
<dbReference type="PRINTS" id="PR00449">
    <property type="entry name" value="RASTRNSFRMNG"/>
</dbReference>
<dbReference type="SMART" id="SM00173">
    <property type="entry name" value="RAS"/>
    <property type="match status" value="1"/>
</dbReference>
<evidence type="ECO:0000313" key="3">
    <source>
        <dbReference type="EMBL" id="EJK58378.1"/>
    </source>
</evidence>
<dbReference type="SMART" id="SM00174">
    <property type="entry name" value="RHO"/>
    <property type="match status" value="1"/>
</dbReference>
<dbReference type="InterPro" id="IPR020849">
    <property type="entry name" value="Small_GTPase_Ras-type"/>
</dbReference>
<dbReference type="Gene3D" id="3.40.50.300">
    <property type="entry name" value="P-loop containing nucleotide triphosphate hydrolases"/>
    <property type="match status" value="1"/>
</dbReference>
<keyword evidence="1" id="KW-0547">Nucleotide-binding</keyword>
<organism evidence="3 4">
    <name type="scientific">Thalassiosira oceanica</name>
    <name type="common">Marine diatom</name>
    <dbReference type="NCBI Taxonomy" id="159749"/>
    <lineage>
        <taxon>Eukaryota</taxon>
        <taxon>Sar</taxon>
        <taxon>Stramenopiles</taxon>
        <taxon>Ochrophyta</taxon>
        <taxon>Bacillariophyta</taxon>
        <taxon>Coscinodiscophyceae</taxon>
        <taxon>Thalassiosirophycidae</taxon>
        <taxon>Thalassiosirales</taxon>
        <taxon>Thalassiosiraceae</taxon>
        <taxon>Thalassiosira</taxon>
    </lineage>
</organism>
<dbReference type="AlphaFoldDB" id="K0RX74"/>
<comment type="caution">
    <text evidence="3">The sequence shown here is derived from an EMBL/GenBank/DDBJ whole genome shotgun (WGS) entry which is preliminary data.</text>
</comment>
<reference evidence="3 4" key="1">
    <citation type="journal article" date="2012" name="Genome Biol.">
        <title>Genome and low-iron response of an oceanic diatom adapted to chronic iron limitation.</title>
        <authorList>
            <person name="Lommer M."/>
            <person name="Specht M."/>
            <person name="Roy A.S."/>
            <person name="Kraemer L."/>
            <person name="Andreson R."/>
            <person name="Gutowska M.A."/>
            <person name="Wolf J."/>
            <person name="Bergner S.V."/>
            <person name="Schilhabel M.B."/>
            <person name="Klostermeier U.C."/>
            <person name="Beiko R.G."/>
            <person name="Rosenstiel P."/>
            <person name="Hippler M."/>
            <person name="Laroche J."/>
        </authorList>
    </citation>
    <scope>NUCLEOTIDE SEQUENCE [LARGE SCALE GENOMIC DNA]</scope>
    <source>
        <strain evidence="3 4">CCMP1005</strain>
    </source>
</reference>
<evidence type="ECO:0000256" key="2">
    <source>
        <dbReference type="ARBA" id="ARBA00023134"/>
    </source>
</evidence>
<dbReference type="GO" id="GO:0016020">
    <property type="term" value="C:membrane"/>
    <property type="evidence" value="ECO:0007669"/>
    <property type="project" value="InterPro"/>
</dbReference>
<keyword evidence="4" id="KW-1185">Reference proteome</keyword>
<dbReference type="SMART" id="SM00175">
    <property type="entry name" value="RAB"/>
    <property type="match status" value="1"/>
</dbReference>
<dbReference type="Proteomes" id="UP000266841">
    <property type="component" value="Unassembled WGS sequence"/>
</dbReference>
<dbReference type="eggNOG" id="KOG0395">
    <property type="taxonomic scope" value="Eukaryota"/>
</dbReference>
<dbReference type="Pfam" id="PF00071">
    <property type="entry name" value="Ras"/>
    <property type="match status" value="1"/>
</dbReference>
<name>K0RX74_THAOC</name>
<dbReference type="GO" id="GO:0003924">
    <property type="term" value="F:GTPase activity"/>
    <property type="evidence" value="ECO:0007669"/>
    <property type="project" value="InterPro"/>
</dbReference>
<accession>K0RX74</accession>
<evidence type="ECO:0000256" key="1">
    <source>
        <dbReference type="ARBA" id="ARBA00022741"/>
    </source>
</evidence>
<sequence>MKNANTVVYNRKIAVLGFRAVGKTSLTNAFVSGTFTDSYNAHKRPSHDFVCVHVGKTEQDPTIENTHHKTIRFRKVHFATDILDTAGMDEYSSISRNASVGIHGYVLVFSTASRSSLDNVIKINDALLDALGDASDVPRVLVGSMKDLVDEREVTYQQAMTLADSWGIPYLESSSKTGENVGEVFHQLLKEVERDNILLKESEEDDCNCVIL</sequence>
<dbReference type="OMA" id="SARHNEN"/>
<evidence type="ECO:0008006" key="5">
    <source>
        <dbReference type="Google" id="ProtNLM"/>
    </source>
</evidence>
<dbReference type="GO" id="GO:0007165">
    <property type="term" value="P:signal transduction"/>
    <property type="evidence" value="ECO:0007669"/>
    <property type="project" value="InterPro"/>
</dbReference>
<dbReference type="InterPro" id="IPR001806">
    <property type="entry name" value="Small_GTPase"/>
</dbReference>
<proteinExistence type="predicted"/>
<dbReference type="PANTHER" id="PTHR24070">
    <property type="entry name" value="RAS, DI-RAS, AND RHEB FAMILY MEMBERS OF SMALL GTPASE SUPERFAMILY"/>
    <property type="match status" value="1"/>
</dbReference>
<gene>
    <name evidence="3" type="ORF">THAOC_21503</name>
</gene>